<dbReference type="Proteomes" id="UP000636800">
    <property type="component" value="Chromosome 3"/>
</dbReference>
<evidence type="ECO:0000313" key="2">
    <source>
        <dbReference type="EMBL" id="KAG0490063.1"/>
    </source>
</evidence>
<evidence type="ECO:0000313" key="1">
    <source>
        <dbReference type="EMBL" id="KAG0488355.1"/>
    </source>
</evidence>
<accession>A0A835RGJ3</accession>
<protein>
    <submittedName>
        <fullName evidence="2">Uncharacterized protein</fullName>
    </submittedName>
</protein>
<sequence length="56" mass="5985">MMTSISKLNLTLGNAQPMMSEKKAVGSGWWNWMKGGAAVEIPVQTKGMSSEGKNGK</sequence>
<reference evidence="3 4" key="1">
    <citation type="journal article" date="2020" name="Nat. Food">
        <title>A phased Vanilla planifolia genome enables genetic improvement of flavour and production.</title>
        <authorList>
            <person name="Hasing T."/>
            <person name="Tang H."/>
            <person name="Brym M."/>
            <person name="Khazi F."/>
            <person name="Huang T."/>
            <person name="Chambers A.H."/>
        </authorList>
    </citation>
    <scope>NUCLEOTIDE SEQUENCE [LARGE SCALE GENOMIC DNA]</scope>
    <source>
        <tissue evidence="2">Leaf</tissue>
    </source>
</reference>
<dbReference type="Proteomes" id="UP000639772">
    <property type="component" value="Chromosome 3"/>
</dbReference>
<evidence type="ECO:0000313" key="3">
    <source>
        <dbReference type="Proteomes" id="UP000636800"/>
    </source>
</evidence>
<keyword evidence="3" id="KW-1185">Reference proteome</keyword>
<evidence type="ECO:0000313" key="4">
    <source>
        <dbReference type="Proteomes" id="UP000639772"/>
    </source>
</evidence>
<comment type="caution">
    <text evidence="2">The sequence shown here is derived from an EMBL/GenBank/DDBJ whole genome shotgun (WGS) entry which is preliminary data.</text>
</comment>
<proteinExistence type="predicted"/>
<dbReference type="AlphaFoldDB" id="A0A835RGJ3"/>
<organism evidence="2 4">
    <name type="scientific">Vanilla planifolia</name>
    <name type="common">Vanilla</name>
    <dbReference type="NCBI Taxonomy" id="51239"/>
    <lineage>
        <taxon>Eukaryota</taxon>
        <taxon>Viridiplantae</taxon>
        <taxon>Streptophyta</taxon>
        <taxon>Embryophyta</taxon>
        <taxon>Tracheophyta</taxon>
        <taxon>Spermatophyta</taxon>
        <taxon>Magnoliopsida</taxon>
        <taxon>Liliopsida</taxon>
        <taxon>Asparagales</taxon>
        <taxon>Orchidaceae</taxon>
        <taxon>Vanilloideae</taxon>
        <taxon>Vanilleae</taxon>
        <taxon>Vanilla</taxon>
    </lineage>
</organism>
<dbReference type="EMBL" id="JADCNL010000003">
    <property type="protein sequence ID" value="KAG0488355.1"/>
    <property type="molecule type" value="Genomic_DNA"/>
</dbReference>
<gene>
    <name evidence="2" type="ORF">HPP92_006926</name>
    <name evidence="1" type="ORF">HPP92_007166</name>
</gene>
<dbReference type="EMBL" id="JADCNM010000003">
    <property type="protein sequence ID" value="KAG0490063.1"/>
    <property type="molecule type" value="Genomic_DNA"/>
</dbReference>
<name>A0A835RGJ3_VANPL</name>